<dbReference type="EMBL" id="FMZX01000040">
    <property type="protein sequence ID" value="SDE46615.1"/>
    <property type="molecule type" value="Genomic_DNA"/>
</dbReference>
<protein>
    <submittedName>
        <fullName evidence="1">Transposase</fullName>
    </submittedName>
</protein>
<dbReference type="AlphaFoldDB" id="A0A1G7D777"/>
<keyword evidence="2" id="KW-1185">Reference proteome</keyword>
<proteinExistence type="predicted"/>
<organism evidence="1 2">
    <name type="scientific">Belnapia rosea</name>
    <dbReference type="NCBI Taxonomy" id="938405"/>
    <lineage>
        <taxon>Bacteria</taxon>
        <taxon>Pseudomonadati</taxon>
        <taxon>Pseudomonadota</taxon>
        <taxon>Alphaproteobacteria</taxon>
        <taxon>Acetobacterales</taxon>
        <taxon>Roseomonadaceae</taxon>
        <taxon>Belnapia</taxon>
    </lineage>
</organism>
<gene>
    <name evidence="1" type="ORF">SAMN04487779_104011</name>
</gene>
<sequence length="99" mass="10707">MRYGHMDVPPVAPQVTRIGLHGGRCACAKRFRAAPLADMPPGTPFGHNTHALLAYLHHSHHVGFERLARLAGELFSLPISEGAIANALSHRLDSRPGQT</sequence>
<reference evidence="1 2" key="1">
    <citation type="submission" date="2016-10" db="EMBL/GenBank/DDBJ databases">
        <authorList>
            <person name="de Groot N.N."/>
        </authorList>
    </citation>
    <scope>NUCLEOTIDE SEQUENCE [LARGE SCALE GENOMIC DNA]</scope>
    <source>
        <strain evidence="1 2">CPCC 100156</strain>
    </source>
</reference>
<accession>A0A1G7D777</accession>
<evidence type="ECO:0000313" key="1">
    <source>
        <dbReference type="EMBL" id="SDE46615.1"/>
    </source>
</evidence>
<evidence type="ECO:0000313" key="2">
    <source>
        <dbReference type="Proteomes" id="UP000198925"/>
    </source>
</evidence>
<name>A0A1G7D777_9PROT</name>
<dbReference type="Proteomes" id="UP000198925">
    <property type="component" value="Unassembled WGS sequence"/>
</dbReference>